<evidence type="ECO:0000313" key="2">
    <source>
        <dbReference type="Proteomes" id="UP001610334"/>
    </source>
</evidence>
<keyword evidence="2" id="KW-1185">Reference proteome</keyword>
<gene>
    <name evidence="1" type="ORF">BJX63DRAFT_438846</name>
</gene>
<reference evidence="1 2" key="1">
    <citation type="submission" date="2024-07" db="EMBL/GenBank/DDBJ databases">
        <title>Section-level genome sequencing and comparative genomics of Aspergillus sections Usti and Cavernicolus.</title>
        <authorList>
            <consortium name="Lawrence Berkeley National Laboratory"/>
            <person name="Nybo J.L."/>
            <person name="Vesth T.C."/>
            <person name="Theobald S."/>
            <person name="Frisvad J.C."/>
            <person name="Larsen T.O."/>
            <person name="Kjaerboelling I."/>
            <person name="Rothschild-Mancinelli K."/>
            <person name="Lyhne E.K."/>
            <person name="Kogle M.E."/>
            <person name="Barry K."/>
            <person name="Clum A."/>
            <person name="Na H."/>
            <person name="Ledsgaard L."/>
            <person name="Lin J."/>
            <person name="Lipzen A."/>
            <person name="Kuo A."/>
            <person name="Riley R."/>
            <person name="Mondo S."/>
            <person name="Labutti K."/>
            <person name="Haridas S."/>
            <person name="Pangalinan J."/>
            <person name="Salamov A.A."/>
            <person name="Simmons B.A."/>
            <person name="Magnuson J.K."/>
            <person name="Chen J."/>
            <person name="Drula E."/>
            <person name="Henrissat B."/>
            <person name="Wiebenga A."/>
            <person name="Lubbers R.J."/>
            <person name="Gomes A.C."/>
            <person name="Makela M.R."/>
            <person name="Stajich J."/>
            <person name="Grigoriev I.V."/>
            <person name="Mortensen U.H."/>
            <person name="De Vries R.P."/>
            <person name="Baker S.E."/>
            <person name="Andersen M.R."/>
        </authorList>
    </citation>
    <scope>NUCLEOTIDE SEQUENCE [LARGE SCALE GENOMIC DNA]</scope>
    <source>
        <strain evidence="1 2">CBS 588.65</strain>
    </source>
</reference>
<proteinExistence type="predicted"/>
<dbReference type="Proteomes" id="UP001610334">
    <property type="component" value="Unassembled WGS sequence"/>
</dbReference>
<name>A0ABR4GQZ4_9EURO</name>
<protein>
    <submittedName>
        <fullName evidence="1">Uncharacterized protein</fullName>
    </submittedName>
</protein>
<dbReference type="EMBL" id="JBFXLT010000449">
    <property type="protein sequence ID" value="KAL2801489.1"/>
    <property type="molecule type" value="Genomic_DNA"/>
</dbReference>
<evidence type="ECO:0000313" key="1">
    <source>
        <dbReference type="EMBL" id="KAL2801489.1"/>
    </source>
</evidence>
<accession>A0ABR4GQZ4</accession>
<sequence length="236" mass="26649">MGYYTLYLEYSCLYPTSASLIETDSLHLAIEVKGLQPGPIYLPDSYDVPQPANEILQHFDLKKGIHVVILQTLPPISPEEETTVKKRKPPTVRAPTIRTASTQAPTIRTPKIKQEAKVKVKLEPRIKQETSPVRSISRKRSFSVALKDADTKALDEATNSTHPIETEPDRTTITPGSEEEEVLEKDLQELLDTLTVPKEEDRVAYRTRRRHILQQEDIDRSAEFGVPILAKRKGST</sequence>
<comment type="caution">
    <text evidence="1">The sequence shown here is derived from an EMBL/GenBank/DDBJ whole genome shotgun (WGS) entry which is preliminary data.</text>
</comment>
<organism evidence="1 2">
    <name type="scientific">Aspergillus granulosus</name>
    <dbReference type="NCBI Taxonomy" id="176169"/>
    <lineage>
        <taxon>Eukaryota</taxon>
        <taxon>Fungi</taxon>
        <taxon>Dikarya</taxon>
        <taxon>Ascomycota</taxon>
        <taxon>Pezizomycotina</taxon>
        <taxon>Eurotiomycetes</taxon>
        <taxon>Eurotiomycetidae</taxon>
        <taxon>Eurotiales</taxon>
        <taxon>Aspergillaceae</taxon>
        <taxon>Aspergillus</taxon>
        <taxon>Aspergillus subgen. Nidulantes</taxon>
    </lineage>
</organism>